<dbReference type="Pfam" id="PF03184">
    <property type="entry name" value="DDE_1"/>
    <property type="match status" value="1"/>
</dbReference>
<evidence type="ECO:0000313" key="2">
    <source>
        <dbReference type="EMBL" id="KFD73076.1"/>
    </source>
</evidence>
<dbReference type="GO" id="GO:0005634">
    <property type="term" value="C:nucleus"/>
    <property type="evidence" value="ECO:0007669"/>
    <property type="project" value="TreeGrafter"/>
</dbReference>
<dbReference type="InterPro" id="IPR004875">
    <property type="entry name" value="DDE_SF_endonuclease_dom"/>
</dbReference>
<dbReference type="GO" id="GO:0003677">
    <property type="term" value="F:DNA binding"/>
    <property type="evidence" value="ECO:0007669"/>
    <property type="project" value="TreeGrafter"/>
</dbReference>
<dbReference type="AlphaFoldDB" id="A0A085NUD0"/>
<dbReference type="InterPro" id="IPR050863">
    <property type="entry name" value="CenT-Element_Derived"/>
</dbReference>
<proteinExistence type="predicted"/>
<name>A0A085NUD0_9BILA</name>
<protein>
    <recommendedName>
        <fullName evidence="1">DDE-1 domain-containing protein</fullName>
    </recommendedName>
</protein>
<reference evidence="2" key="1">
    <citation type="journal article" date="2014" name="Nat. Genet.">
        <title>Genome and transcriptome of the porcine whipworm Trichuris suis.</title>
        <authorList>
            <person name="Jex A.R."/>
            <person name="Nejsum P."/>
            <person name="Schwarz E.M."/>
            <person name="Hu L."/>
            <person name="Young N.D."/>
            <person name="Hall R.S."/>
            <person name="Korhonen P.K."/>
            <person name="Liao S."/>
            <person name="Thamsborg S."/>
            <person name="Xia J."/>
            <person name="Xu P."/>
            <person name="Wang S."/>
            <person name="Scheerlinck J.P."/>
            <person name="Hofmann A."/>
            <person name="Sternberg P.W."/>
            <person name="Wang J."/>
            <person name="Gasser R.B."/>
        </authorList>
    </citation>
    <scope>NUCLEOTIDE SEQUENCE [LARGE SCALE GENOMIC DNA]</scope>
    <source>
        <strain evidence="2">DCEP-RM93F</strain>
    </source>
</reference>
<sequence>MELKVLLLLDNAGEHHADMHSKGVQIQLLPPNTTFFIQPMDQGVIHAFKALYTKISLQRLVSAIDADENFTLKGVPIRHPKCSEGDEKETLNTRWKKHWPDCVHDYEGFSPDEVQHATVDEVMALAKLLGGEGFGAISEEQVSTLIDAHCEPLTDADVANDRFLSLMYVSARVKGFATADLAELTKSESEEDEEAELEADTE</sequence>
<accession>A0A085NUD0</accession>
<dbReference type="Proteomes" id="UP000030758">
    <property type="component" value="Unassembled WGS sequence"/>
</dbReference>
<gene>
    <name evidence="2" type="ORF">M514_14980</name>
</gene>
<feature type="domain" description="DDE-1" evidence="1">
    <location>
        <begin position="4"/>
        <end position="70"/>
    </location>
</feature>
<dbReference type="PANTHER" id="PTHR19303:SF73">
    <property type="entry name" value="PROTEIN PDC2"/>
    <property type="match status" value="1"/>
</dbReference>
<evidence type="ECO:0000259" key="1">
    <source>
        <dbReference type="Pfam" id="PF03184"/>
    </source>
</evidence>
<dbReference type="EMBL" id="KL367475">
    <property type="protein sequence ID" value="KFD73076.1"/>
    <property type="molecule type" value="Genomic_DNA"/>
</dbReference>
<dbReference type="PANTHER" id="PTHR19303">
    <property type="entry name" value="TRANSPOSON"/>
    <property type="match status" value="1"/>
</dbReference>
<organism evidence="2">
    <name type="scientific">Trichuris suis</name>
    <name type="common">pig whipworm</name>
    <dbReference type="NCBI Taxonomy" id="68888"/>
    <lineage>
        <taxon>Eukaryota</taxon>
        <taxon>Metazoa</taxon>
        <taxon>Ecdysozoa</taxon>
        <taxon>Nematoda</taxon>
        <taxon>Enoplea</taxon>
        <taxon>Dorylaimia</taxon>
        <taxon>Trichinellida</taxon>
        <taxon>Trichuridae</taxon>
        <taxon>Trichuris</taxon>
    </lineage>
</organism>